<proteinExistence type="predicted"/>
<evidence type="ECO:0000313" key="1">
    <source>
        <dbReference type="EMBL" id="KAJ1611092.1"/>
    </source>
</evidence>
<comment type="caution">
    <text evidence="1">The sequence shown here is derived from an EMBL/GenBank/DDBJ whole genome shotgun (WGS) entry which is preliminary data.</text>
</comment>
<gene>
    <name evidence="1" type="ORF">OJ253_957</name>
</gene>
<protein>
    <submittedName>
        <fullName evidence="1">Uncharacterized protein</fullName>
    </submittedName>
</protein>
<dbReference type="OrthoDB" id="341685at2759"/>
<dbReference type="AlphaFoldDB" id="A0A9D5DNC0"/>
<dbReference type="Proteomes" id="UP001067231">
    <property type="component" value="Unassembled WGS sequence"/>
</dbReference>
<organism evidence="1">
    <name type="scientific">Cryptosporidium canis</name>
    <dbReference type="NCBI Taxonomy" id="195482"/>
    <lineage>
        <taxon>Eukaryota</taxon>
        <taxon>Sar</taxon>
        <taxon>Alveolata</taxon>
        <taxon>Apicomplexa</taxon>
        <taxon>Conoidasida</taxon>
        <taxon>Coccidia</taxon>
        <taxon>Eucoccidiorida</taxon>
        <taxon>Eimeriorina</taxon>
        <taxon>Cryptosporidiidae</taxon>
        <taxon>Cryptosporidium</taxon>
    </lineage>
</organism>
<reference evidence="1" key="1">
    <citation type="submission" date="2022-10" db="EMBL/GenBank/DDBJ databases">
        <title>Adaptive evolution leads to modifications in subtelomeric GC content in a zoonotic Cryptosporidium species.</title>
        <authorList>
            <person name="Li J."/>
            <person name="Feng Y."/>
            <person name="Xiao L."/>
        </authorList>
    </citation>
    <scope>NUCLEOTIDE SEQUENCE</scope>
    <source>
        <strain evidence="1">33844</strain>
    </source>
</reference>
<accession>A0A9D5DNC0</accession>
<sequence>MEVPNYNVMSGMEISRRGVQMSRRALLVSGESGDLRGCTNDIIEYAILLSNVYQYKEIRILLSEKSEMLYGNFISLALSRIDGGVVQIIRLSSKSLKEGFRWLLVSVDGGNMVGSSQGYYFDFSNMYRMEDTGDVLSSFLDLVFVYCGPVRLLKENKDDPCIVISKRVVKEEEEEEFFRFSEFERIISEMESNLNNRGNLTCFLDCNYSYLFLSKYTKGDKEFNQGVGLNHTRTLTAPGVSRGEGRVIGAINPRLSVILLGSCSSSMQNSQEIKVLSTNGIGLSIIYRGLFSYCLQSVIRNNSINMVNGRFQNNPRITLKYLMEETSRSMFHFSIRNQLNNQTPIILASKVGVSLQERILLDNKDLINSLKMMDYRDKDMLLSSMMNMSGFSNNNMMAHPLKIPIKNLNIGMKRMNNYNEREGGRMYGDEMVKENYINPNISMSNHSNLIQEINSLRYELSYLKQSIHSENIARDFNNRRSVNQAYSPVHIFNSEAIFKKSVKPSYMVHHRTLTFK</sequence>
<name>A0A9D5DNC0_9CRYT</name>
<dbReference type="EMBL" id="JAPCXC010000018">
    <property type="protein sequence ID" value="KAJ1611092.1"/>
    <property type="molecule type" value="Genomic_DNA"/>
</dbReference>